<dbReference type="InterPro" id="IPR020846">
    <property type="entry name" value="MFS_dom"/>
</dbReference>
<name>A0A9J9GG98_ENT38</name>
<evidence type="ECO:0000256" key="1">
    <source>
        <dbReference type="ARBA" id="ARBA00022475"/>
    </source>
</evidence>
<feature type="transmembrane region" description="Helical" evidence="5">
    <location>
        <begin position="156"/>
        <end position="175"/>
    </location>
</feature>
<evidence type="ECO:0000313" key="8">
    <source>
        <dbReference type="Proteomes" id="UP000000230"/>
    </source>
</evidence>
<feature type="transmembrane region" description="Helical" evidence="5">
    <location>
        <begin position="91"/>
        <end position="109"/>
    </location>
</feature>
<sequence length="426" mass="44815">MNAEHKPSRSESITTFKARNMSLRSLQALCLASFFIADVRDGLGPFLGIFLTERHWQPDEVGFLMTAGGVAGLLATLPAGFITDTSKNKRALLAVLCVMITVSTLLIWFSQGDGIAAFSQIISGVCAAFVGPLITGITLGLTGQNGFSAQMGKNEAFNHAGNFLTALIGGGIAWYWGIDGIFLLMACTTVLTLCALLAIRNKDIDNNAARGLASSENQPIPSFSILTKNTALLVTGLTLLLFHLANAALLPMLSMRNAGITGAMNPGLYAAITVIISQAVMIPVALWVALRIERHGYWRLIMLALLLMPVRAAMAAATDTPLMMVPVQILDGVAAGILGVAVPGFIVKLLQGSGHVNAGQSVVMLMQGAGASLSPALTGTIAGRYSFSTAFSVLSVIALAALLVWWRYADLLMTHSAASPVKVVTD</sequence>
<evidence type="ECO:0000256" key="3">
    <source>
        <dbReference type="ARBA" id="ARBA00022989"/>
    </source>
</evidence>
<dbReference type="GO" id="GO:0022857">
    <property type="term" value="F:transmembrane transporter activity"/>
    <property type="evidence" value="ECO:0007669"/>
    <property type="project" value="InterPro"/>
</dbReference>
<feature type="transmembrane region" description="Helical" evidence="5">
    <location>
        <begin position="329"/>
        <end position="350"/>
    </location>
</feature>
<feature type="transmembrane region" description="Helical" evidence="5">
    <location>
        <begin position="181"/>
        <end position="199"/>
    </location>
</feature>
<feature type="transmembrane region" description="Helical" evidence="5">
    <location>
        <begin position="115"/>
        <end position="135"/>
    </location>
</feature>
<feature type="transmembrane region" description="Helical" evidence="5">
    <location>
        <begin position="269"/>
        <end position="290"/>
    </location>
</feature>
<evidence type="ECO:0000256" key="5">
    <source>
        <dbReference type="SAM" id="Phobius"/>
    </source>
</evidence>
<dbReference type="EMBL" id="CP000653">
    <property type="protein sequence ID" value="ABP60172.1"/>
    <property type="molecule type" value="Genomic_DNA"/>
</dbReference>
<keyword evidence="2 5" id="KW-0812">Transmembrane</keyword>
<protein>
    <submittedName>
        <fullName evidence="7">Major facilitator superfamily MFS_1</fullName>
    </submittedName>
</protein>
<evidence type="ECO:0000256" key="2">
    <source>
        <dbReference type="ARBA" id="ARBA00022692"/>
    </source>
</evidence>
<dbReference type="Pfam" id="PF07690">
    <property type="entry name" value="MFS_1"/>
    <property type="match status" value="1"/>
</dbReference>
<gene>
    <name evidence="7" type="ordered locus">Ent638_1492</name>
</gene>
<evidence type="ECO:0000313" key="7">
    <source>
        <dbReference type="EMBL" id="ABP60172.1"/>
    </source>
</evidence>
<keyword evidence="8" id="KW-1185">Reference proteome</keyword>
<feature type="transmembrane region" description="Helical" evidence="5">
    <location>
        <begin position="230"/>
        <end position="249"/>
    </location>
</feature>
<feature type="transmembrane region" description="Helical" evidence="5">
    <location>
        <begin position="61"/>
        <end position="79"/>
    </location>
</feature>
<dbReference type="Proteomes" id="UP000000230">
    <property type="component" value="Chromosome"/>
</dbReference>
<evidence type="ECO:0000256" key="4">
    <source>
        <dbReference type="ARBA" id="ARBA00023136"/>
    </source>
</evidence>
<keyword evidence="4 5" id="KW-0472">Membrane</keyword>
<evidence type="ECO:0000259" key="6">
    <source>
        <dbReference type="PROSITE" id="PS50850"/>
    </source>
</evidence>
<dbReference type="SUPFAM" id="SSF103473">
    <property type="entry name" value="MFS general substrate transporter"/>
    <property type="match status" value="1"/>
</dbReference>
<feature type="transmembrane region" description="Helical" evidence="5">
    <location>
        <begin position="297"/>
        <end position="317"/>
    </location>
</feature>
<dbReference type="Gene3D" id="1.20.1250.20">
    <property type="entry name" value="MFS general substrate transporter like domains"/>
    <property type="match status" value="2"/>
</dbReference>
<dbReference type="AlphaFoldDB" id="A0A9J9GG98"/>
<reference evidence="8" key="1">
    <citation type="journal article" date="2010" name="PLoS Genet.">
        <title>Genome sequence of the plant growth promoting endophytic bacterium Enterobacter sp. 638.</title>
        <authorList>
            <person name="Taghavi S."/>
            <person name="van der Lelie D."/>
            <person name="Hoffman A."/>
            <person name="Zhang Y.B."/>
            <person name="Walla M.D."/>
            <person name="Vangronsveld J."/>
            <person name="Newman L."/>
            <person name="Monchy S."/>
        </authorList>
    </citation>
    <scope>NUCLEOTIDE SEQUENCE [LARGE SCALE GENOMIC DNA]</scope>
    <source>
        <strain evidence="8">638</strain>
    </source>
</reference>
<dbReference type="PANTHER" id="PTHR23539">
    <property type="entry name" value="MFS TRANSPORTER"/>
    <property type="match status" value="1"/>
</dbReference>
<organism evidence="7 8">
    <name type="scientific">Enterobacter sp. (strain 638)</name>
    <dbReference type="NCBI Taxonomy" id="399742"/>
    <lineage>
        <taxon>Bacteria</taxon>
        <taxon>Pseudomonadati</taxon>
        <taxon>Pseudomonadota</taxon>
        <taxon>Gammaproteobacteria</taxon>
        <taxon>Enterobacterales</taxon>
        <taxon>Enterobacteriaceae</taxon>
        <taxon>Enterobacter</taxon>
    </lineage>
</organism>
<dbReference type="InterPro" id="IPR011701">
    <property type="entry name" value="MFS"/>
</dbReference>
<dbReference type="KEGG" id="ent:Ent638_1492"/>
<keyword evidence="1" id="KW-1003">Cell membrane</keyword>
<accession>A0A9J9GG98</accession>
<dbReference type="PROSITE" id="PS50850">
    <property type="entry name" value="MFS"/>
    <property type="match status" value="1"/>
</dbReference>
<keyword evidence="3 5" id="KW-1133">Transmembrane helix</keyword>
<feature type="domain" description="Major facilitator superfamily (MFS) profile" evidence="6">
    <location>
        <begin position="25"/>
        <end position="413"/>
    </location>
</feature>
<proteinExistence type="predicted"/>
<dbReference type="PANTHER" id="PTHR23539:SF1">
    <property type="entry name" value="MAJOR FACILITATOR SUPERFAMILY (MFS) PROFILE DOMAIN-CONTAINING PROTEIN"/>
    <property type="match status" value="1"/>
</dbReference>
<feature type="transmembrane region" description="Helical" evidence="5">
    <location>
        <begin position="387"/>
        <end position="406"/>
    </location>
</feature>
<dbReference type="InterPro" id="IPR036259">
    <property type="entry name" value="MFS_trans_sf"/>
</dbReference>